<dbReference type="EMBL" id="QXFW01010692">
    <property type="protein sequence ID" value="KAE8952576.1"/>
    <property type="molecule type" value="Genomic_DNA"/>
</dbReference>
<gene>
    <name evidence="2" type="ORF">PF010_g32813</name>
    <name evidence="1" type="ORF">PF011_g32661</name>
</gene>
<name>A0A6A3G759_9STRA</name>
<dbReference type="Proteomes" id="UP000488956">
    <property type="component" value="Unassembled WGS sequence"/>
</dbReference>
<evidence type="ECO:0000313" key="4">
    <source>
        <dbReference type="Proteomes" id="UP000488956"/>
    </source>
</evidence>
<feature type="non-terminal residue" evidence="1">
    <location>
        <position position="1"/>
    </location>
</feature>
<evidence type="ECO:0000313" key="1">
    <source>
        <dbReference type="EMBL" id="KAE8952576.1"/>
    </source>
</evidence>
<comment type="caution">
    <text evidence="1">The sequence shown here is derived from an EMBL/GenBank/DDBJ whole genome shotgun (WGS) entry which is preliminary data.</text>
</comment>
<reference evidence="3 4" key="1">
    <citation type="submission" date="2018-09" db="EMBL/GenBank/DDBJ databases">
        <title>Genomic investigation of the strawberry pathogen Phytophthora fragariae indicates pathogenicity is determined by transcriptional variation in three key races.</title>
        <authorList>
            <person name="Adams T.M."/>
            <person name="Armitage A.D."/>
            <person name="Sobczyk M.K."/>
            <person name="Bates H.J."/>
            <person name="Dunwell J.M."/>
            <person name="Nellist C.F."/>
            <person name="Harrison R.J."/>
        </authorList>
    </citation>
    <scope>NUCLEOTIDE SEQUENCE [LARGE SCALE GENOMIC DNA]</scope>
    <source>
        <strain evidence="2 4">ONT-3</strain>
        <strain evidence="1 3">SCRP245</strain>
    </source>
</reference>
<evidence type="ECO:0000313" key="3">
    <source>
        <dbReference type="Proteomes" id="UP000460718"/>
    </source>
</evidence>
<sequence>TGILYRYNLQCVVDQPLLIYEKDAKGSGCQMTGFECNGAASAQEQRMRAVAQL</sequence>
<accession>A0A6A3G759</accession>
<evidence type="ECO:0000313" key="2">
    <source>
        <dbReference type="EMBL" id="KAE9053692.1"/>
    </source>
</evidence>
<dbReference type="EMBL" id="QXFX01010646">
    <property type="protein sequence ID" value="KAE9053692.1"/>
    <property type="molecule type" value="Genomic_DNA"/>
</dbReference>
<dbReference type="Proteomes" id="UP000460718">
    <property type="component" value="Unassembled WGS sequence"/>
</dbReference>
<dbReference type="AlphaFoldDB" id="A0A6A3G759"/>
<organism evidence="1 3">
    <name type="scientific">Phytophthora fragariae</name>
    <dbReference type="NCBI Taxonomy" id="53985"/>
    <lineage>
        <taxon>Eukaryota</taxon>
        <taxon>Sar</taxon>
        <taxon>Stramenopiles</taxon>
        <taxon>Oomycota</taxon>
        <taxon>Peronosporomycetes</taxon>
        <taxon>Peronosporales</taxon>
        <taxon>Peronosporaceae</taxon>
        <taxon>Phytophthora</taxon>
    </lineage>
</organism>
<proteinExistence type="predicted"/>
<protein>
    <submittedName>
        <fullName evidence="1">Uncharacterized protein</fullName>
    </submittedName>
</protein>